<dbReference type="GO" id="GO:0050440">
    <property type="term" value="F:2-methylcitrate synthase activity"/>
    <property type="evidence" value="ECO:0007669"/>
    <property type="project" value="UniProtKB-EC"/>
</dbReference>
<feature type="active site" evidence="9">
    <location>
        <position position="318"/>
    </location>
</feature>
<evidence type="ECO:0000313" key="12">
    <source>
        <dbReference type="Proteomes" id="UP000094165"/>
    </source>
</evidence>
<evidence type="ECO:0000256" key="10">
    <source>
        <dbReference type="RuleBase" id="RU003406"/>
    </source>
</evidence>
<dbReference type="PIRSF" id="PIRSF001369">
    <property type="entry name" value="Citrate_synth"/>
    <property type="match status" value="1"/>
</dbReference>
<comment type="pathway">
    <text evidence="2">Organic acid metabolism; propanoate degradation.</text>
</comment>
<dbReference type="InterPro" id="IPR016143">
    <property type="entry name" value="Citrate_synth-like_sm_a-sub"/>
</dbReference>
<accession>A0A1E5CW49</accession>
<dbReference type="PRINTS" id="PR00143">
    <property type="entry name" value="CITRTSNTHASE"/>
</dbReference>
<evidence type="ECO:0000313" key="11">
    <source>
        <dbReference type="EMBL" id="OEE74387.1"/>
    </source>
</evidence>
<comment type="pathway">
    <text evidence="1">Carbohydrate metabolism; tricarboxylic acid cycle; isocitrate from oxaloacetate: step 1/2.</text>
</comment>
<dbReference type="InterPro" id="IPR016142">
    <property type="entry name" value="Citrate_synth-like_lrg_a-sub"/>
</dbReference>
<evidence type="ECO:0000256" key="2">
    <source>
        <dbReference type="ARBA" id="ARBA00005026"/>
    </source>
</evidence>
<evidence type="ECO:0000256" key="7">
    <source>
        <dbReference type="ARBA" id="ARBA00049288"/>
    </source>
</evidence>
<evidence type="ECO:0000256" key="4">
    <source>
        <dbReference type="ARBA" id="ARBA00022532"/>
    </source>
</evidence>
<evidence type="ECO:0000256" key="1">
    <source>
        <dbReference type="ARBA" id="ARBA00004751"/>
    </source>
</evidence>
<dbReference type="UniPathway" id="UPA00223">
    <property type="reaction ID" value="UER00717"/>
</dbReference>
<dbReference type="InterPro" id="IPR024176">
    <property type="entry name" value="Citrate_synthase_bac-typ"/>
</dbReference>
<dbReference type="PANTHER" id="PTHR11739">
    <property type="entry name" value="CITRATE SYNTHASE"/>
    <property type="match status" value="1"/>
</dbReference>
<dbReference type="PROSITE" id="PS00480">
    <property type="entry name" value="CITRATE_SYNTHASE"/>
    <property type="match status" value="1"/>
</dbReference>
<gene>
    <name evidence="11" type="ORF">A130_17990</name>
</gene>
<dbReference type="GO" id="GO:0005975">
    <property type="term" value="P:carbohydrate metabolic process"/>
    <property type="evidence" value="ECO:0007669"/>
    <property type="project" value="TreeGrafter"/>
</dbReference>
<dbReference type="SUPFAM" id="SSF48256">
    <property type="entry name" value="Citrate synthase"/>
    <property type="match status" value="1"/>
</dbReference>
<dbReference type="GO" id="GO:0005737">
    <property type="term" value="C:cytoplasm"/>
    <property type="evidence" value="ECO:0007669"/>
    <property type="project" value="InterPro"/>
</dbReference>
<evidence type="ECO:0000256" key="5">
    <source>
        <dbReference type="ARBA" id="ARBA00022679"/>
    </source>
</evidence>
<keyword evidence="4" id="KW-0816">Tricarboxylic acid cycle</keyword>
<keyword evidence="5 8" id="KW-0808">Transferase</keyword>
<dbReference type="InterPro" id="IPR011278">
    <property type="entry name" value="2-MeCitrate/Citrate_synth_II"/>
</dbReference>
<dbReference type="NCBIfam" id="TIGR01800">
    <property type="entry name" value="cit_synth_II"/>
    <property type="match status" value="1"/>
</dbReference>
<comment type="catalytic activity">
    <reaction evidence="6">
        <text>propanoyl-CoA + oxaloacetate + H2O = (2S,3S)-2-methylcitrate + CoA + H(+)</text>
        <dbReference type="Rhea" id="RHEA:23780"/>
        <dbReference type="ChEBI" id="CHEBI:15377"/>
        <dbReference type="ChEBI" id="CHEBI:15378"/>
        <dbReference type="ChEBI" id="CHEBI:16452"/>
        <dbReference type="ChEBI" id="CHEBI:57287"/>
        <dbReference type="ChEBI" id="CHEBI:57392"/>
        <dbReference type="ChEBI" id="CHEBI:58853"/>
        <dbReference type="EC" id="2.3.3.5"/>
    </reaction>
</comment>
<name>A0A1E5CW49_9VIBR</name>
<comment type="catalytic activity">
    <reaction evidence="7">
        <text>oxaloacetate + acetyl-CoA + H2O = citrate + CoA + H(+)</text>
        <dbReference type="Rhea" id="RHEA:16845"/>
        <dbReference type="ChEBI" id="CHEBI:15377"/>
        <dbReference type="ChEBI" id="CHEBI:15378"/>
        <dbReference type="ChEBI" id="CHEBI:16452"/>
        <dbReference type="ChEBI" id="CHEBI:16947"/>
        <dbReference type="ChEBI" id="CHEBI:57287"/>
        <dbReference type="ChEBI" id="CHEBI:57288"/>
        <dbReference type="EC" id="2.3.3.16"/>
    </reaction>
</comment>
<dbReference type="PANTHER" id="PTHR11739:SF25">
    <property type="entry name" value="CITRATE SYNTHASE-RELATED PROTEIN DDB_G0287281"/>
    <property type="match status" value="1"/>
</dbReference>
<dbReference type="RefSeq" id="WP_017052659.1">
    <property type="nucleotide sequence ID" value="NZ_AJYW02000196.1"/>
</dbReference>
<protein>
    <recommendedName>
        <fullName evidence="8">Citrate synthase</fullName>
    </recommendedName>
</protein>
<sequence length="382" mass="42639">MSATTIDKKPAIGGAGLRGQSAGTTSLCTVGKSGTGLTYRGYDITDLANNAQFEEVAHLLLRGHLPNQTELDLYKSRLVSLRGLPQELKAALELIPADAHPMDVMRTGCSMLGNLEQEQDFSEQEQATERMLALFPAMICYWYRFSHDGVRIDTEDQRETCTGGYFLKMLTDKAPTELHKKVMHCSLILYAEHEFNASTFAGRVCASTLSDIHSCVTAAIGTLRGPLHGGANEAAMAMIENWKTAEEAESKILTMLENKDKIMGFGHAVYRESDPRNALIKRWSKELSTAVGDTHLYAVSERVEAVMKREKGLFCNADFFHASAYHFLDIPTKLFTPIFVMSRLTGWAAHIYEQRANNRIIRPSADYDGPEHQDWLPIELRD</sequence>
<dbReference type="GO" id="GO:0036440">
    <property type="term" value="F:citrate synthase activity"/>
    <property type="evidence" value="ECO:0007669"/>
    <property type="project" value="UniProtKB-EC"/>
</dbReference>
<dbReference type="GO" id="GO:0019679">
    <property type="term" value="P:propionate metabolic process, methylcitrate cycle"/>
    <property type="evidence" value="ECO:0007669"/>
    <property type="project" value="TreeGrafter"/>
</dbReference>
<proteinExistence type="inferred from homology"/>
<keyword evidence="12" id="KW-1185">Reference proteome</keyword>
<dbReference type="InterPro" id="IPR019810">
    <property type="entry name" value="Citrate_synthase_AS"/>
</dbReference>
<organism evidence="11 12">
    <name type="scientific">Vibrio genomosp. F6 str. FF-238</name>
    <dbReference type="NCBI Taxonomy" id="1191298"/>
    <lineage>
        <taxon>Bacteria</taxon>
        <taxon>Pseudomonadati</taxon>
        <taxon>Pseudomonadota</taxon>
        <taxon>Gammaproteobacteria</taxon>
        <taxon>Vibrionales</taxon>
        <taxon>Vibrionaceae</taxon>
        <taxon>Vibrio</taxon>
    </lineage>
</organism>
<dbReference type="CDD" id="cd06108">
    <property type="entry name" value="Ec2MCS_like"/>
    <property type="match status" value="1"/>
</dbReference>
<evidence type="ECO:0000256" key="3">
    <source>
        <dbReference type="ARBA" id="ARBA00010566"/>
    </source>
</evidence>
<dbReference type="AlphaFoldDB" id="A0A1E5CW49"/>
<dbReference type="EMBL" id="AJYW02000196">
    <property type="protein sequence ID" value="OEE74387.1"/>
    <property type="molecule type" value="Genomic_DNA"/>
</dbReference>
<evidence type="ECO:0000256" key="6">
    <source>
        <dbReference type="ARBA" id="ARBA00049052"/>
    </source>
</evidence>
<comment type="similarity">
    <text evidence="3 8 10">Belongs to the citrate synthase family.</text>
</comment>
<comment type="caution">
    <text evidence="11">The sequence shown here is derived from an EMBL/GenBank/DDBJ whole genome shotgun (WGS) entry which is preliminary data.</text>
</comment>
<feature type="active site" evidence="9">
    <location>
        <position position="267"/>
    </location>
</feature>
<dbReference type="Gene3D" id="1.10.580.10">
    <property type="entry name" value="Citrate Synthase, domain 1"/>
    <property type="match status" value="1"/>
</dbReference>
<reference evidence="11 12" key="1">
    <citation type="journal article" date="2012" name="Science">
        <title>Ecological populations of bacteria act as socially cohesive units of antibiotic production and resistance.</title>
        <authorList>
            <person name="Cordero O.X."/>
            <person name="Wildschutte H."/>
            <person name="Kirkup B."/>
            <person name="Proehl S."/>
            <person name="Ngo L."/>
            <person name="Hussain F."/>
            <person name="Le Roux F."/>
            <person name="Mincer T."/>
            <person name="Polz M.F."/>
        </authorList>
    </citation>
    <scope>NUCLEOTIDE SEQUENCE [LARGE SCALE GENOMIC DNA]</scope>
    <source>
        <strain evidence="11 12">FF-238</strain>
    </source>
</reference>
<dbReference type="NCBIfam" id="NF009006">
    <property type="entry name" value="PRK12351.1"/>
    <property type="match status" value="1"/>
</dbReference>
<evidence type="ECO:0000256" key="9">
    <source>
        <dbReference type="PIRSR" id="PIRSR001369-1"/>
    </source>
</evidence>
<dbReference type="InterPro" id="IPR002020">
    <property type="entry name" value="Citrate_synthase"/>
</dbReference>
<dbReference type="Gene3D" id="1.10.230.10">
    <property type="entry name" value="Cytochrome P450-Terp, domain 2"/>
    <property type="match status" value="1"/>
</dbReference>
<dbReference type="FunFam" id="1.10.230.10:FF:000003">
    <property type="entry name" value="Citrate synthase"/>
    <property type="match status" value="1"/>
</dbReference>
<dbReference type="Proteomes" id="UP000094165">
    <property type="component" value="Unassembled WGS sequence"/>
</dbReference>
<dbReference type="GO" id="GO:0006099">
    <property type="term" value="P:tricarboxylic acid cycle"/>
    <property type="evidence" value="ECO:0007669"/>
    <property type="project" value="UniProtKB-UniPathway"/>
</dbReference>
<evidence type="ECO:0000256" key="8">
    <source>
        <dbReference type="PIRNR" id="PIRNR001369"/>
    </source>
</evidence>
<dbReference type="InterPro" id="IPR036969">
    <property type="entry name" value="Citrate_synthase_sf"/>
</dbReference>
<dbReference type="Pfam" id="PF00285">
    <property type="entry name" value="Citrate_synt"/>
    <property type="match status" value="1"/>
</dbReference>